<name>A0A2M6WMB0_9BACT</name>
<protein>
    <submittedName>
        <fullName evidence="1">Uncharacterized protein</fullName>
    </submittedName>
</protein>
<organism evidence="1 2">
    <name type="scientific">Candidatus Falkowbacteria bacterium CG10_big_fil_rev_8_21_14_0_10_43_11</name>
    <dbReference type="NCBI Taxonomy" id="1974568"/>
    <lineage>
        <taxon>Bacteria</taxon>
        <taxon>Candidatus Falkowiibacteriota</taxon>
    </lineage>
</organism>
<accession>A0A2M6WMB0</accession>
<dbReference type="Proteomes" id="UP000229335">
    <property type="component" value="Unassembled WGS sequence"/>
</dbReference>
<evidence type="ECO:0000313" key="2">
    <source>
        <dbReference type="Proteomes" id="UP000229335"/>
    </source>
</evidence>
<gene>
    <name evidence="1" type="ORF">COU00_01660</name>
</gene>
<evidence type="ECO:0000313" key="1">
    <source>
        <dbReference type="EMBL" id="PIT93923.1"/>
    </source>
</evidence>
<comment type="caution">
    <text evidence="1">The sequence shown here is derived from an EMBL/GenBank/DDBJ whole genome shotgun (WGS) entry which is preliminary data.</text>
</comment>
<sequence length="123" mass="14815">MNTLKKEKPLWHDYAAQEVERIVDNKWFIPEEAGKQVEIKNQKIDYKIDARDKQNRFIICISFLKNCRIEKTDLPELTCRLKQIRVTLKNNQFFKDHKEYFYFTSSAPINMLNILIEELEKSC</sequence>
<dbReference type="AlphaFoldDB" id="A0A2M6WMB0"/>
<reference evidence="2" key="1">
    <citation type="submission" date="2017-09" db="EMBL/GenBank/DDBJ databases">
        <title>Depth-based differentiation of microbial function through sediment-hosted aquifers and enrichment of novel symbionts in the deep terrestrial subsurface.</title>
        <authorList>
            <person name="Probst A.J."/>
            <person name="Ladd B."/>
            <person name="Jarett J.K."/>
            <person name="Geller-Mcgrath D.E."/>
            <person name="Sieber C.M.K."/>
            <person name="Emerson J.B."/>
            <person name="Anantharaman K."/>
            <person name="Thomas B.C."/>
            <person name="Malmstrom R."/>
            <person name="Stieglmeier M."/>
            <person name="Klingl A."/>
            <person name="Woyke T."/>
            <person name="Ryan C.M."/>
            <person name="Banfield J.F."/>
        </authorList>
    </citation>
    <scope>NUCLEOTIDE SEQUENCE [LARGE SCALE GENOMIC DNA]</scope>
</reference>
<proteinExistence type="predicted"/>
<dbReference type="EMBL" id="PFAS01000026">
    <property type="protein sequence ID" value="PIT93923.1"/>
    <property type="molecule type" value="Genomic_DNA"/>
</dbReference>